<gene>
    <name evidence="3" type="ORF">BRAFLDRAFT_71171</name>
</gene>
<protein>
    <submittedName>
        <fullName evidence="3">Uncharacterized protein</fullName>
    </submittedName>
</protein>
<evidence type="ECO:0000313" key="3">
    <source>
        <dbReference type="EMBL" id="EEN67221.1"/>
    </source>
</evidence>
<feature type="transmembrane region" description="Helical" evidence="2">
    <location>
        <begin position="86"/>
        <end position="108"/>
    </location>
</feature>
<reference evidence="3" key="1">
    <citation type="journal article" date="2008" name="Nature">
        <title>The amphioxus genome and the evolution of the chordate karyotype.</title>
        <authorList>
            <consortium name="US DOE Joint Genome Institute (JGI-PGF)"/>
            <person name="Putnam N.H."/>
            <person name="Butts T."/>
            <person name="Ferrier D.E.K."/>
            <person name="Furlong R.F."/>
            <person name="Hellsten U."/>
            <person name="Kawashima T."/>
            <person name="Robinson-Rechavi M."/>
            <person name="Shoguchi E."/>
            <person name="Terry A."/>
            <person name="Yu J.-K."/>
            <person name="Benito-Gutierrez E.L."/>
            <person name="Dubchak I."/>
            <person name="Garcia-Fernandez J."/>
            <person name="Gibson-Brown J.J."/>
            <person name="Grigoriev I.V."/>
            <person name="Horton A.C."/>
            <person name="de Jong P.J."/>
            <person name="Jurka J."/>
            <person name="Kapitonov V.V."/>
            <person name="Kohara Y."/>
            <person name="Kuroki Y."/>
            <person name="Lindquist E."/>
            <person name="Lucas S."/>
            <person name="Osoegawa K."/>
            <person name="Pennacchio L.A."/>
            <person name="Salamov A.A."/>
            <person name="Satou Y."/>
            <person name="Sauka-Spengler T."/>
            <person name="Schmutz J."/>
            <person name="Shin-I T."/>
            <person name="Toyoda A."/>
            <person name="Bronner-Fraser M."/>
            <person name="Fujiyama A."/>
            <person name="Holland L.Z."/>
            <person name="Holland P.W.H."/>
            <person name="Satoh N."/>
            <person name="Rokhsar D.S."/>
        </authorList>
    </citation>
    <scope>NUCLEOTIDE SEQUENCE [LARGE SCALE GENOMIC DNA]</scope>
    <source>
        <strain evidence="3">S238N-H82</strain>
        <tissue evidence="3">Testes</tissue>
    </source>
</reference>
<name>C3XWW1_BRAFL</name>
<proteinExistence type="predicted"/>
<dbReference type="EMBL" id="GG666471">
    <property type="protein sequence ID" value="EEN67221.1"/>
    <property type="molecule type" value="Genomic_DNA"/>
</dbReference>
<evidence type="ECO:0000256" key="2">
    <source>
        <dbReference type="SAM" id="Phobius"/>
    </source>
</evidence>
<accession>C3XWW1</accession>
<keyword evidence="2" id="KW-1133">Transmembrane helix</keyword>
<evidence type="ECO:0000256" key="1">
    <source>
        <dbReference type="SAM" id="MobiDB-lite"/>
    </source>
</evidence>
<keyword evidence="2" id="KW-0812">Transmembrane</keyword>
<keyword evidence="2" id="KW-0472">Membrane</keyword>
<dbReference type="AlphaFoldDB" id="C3XWW1"/>
<sequence length="291" mass="32127">MGEGSKVSKKYYLYPENMGRKLRHLLMFLLIILKEPNMQVDGWFWGSTPKVDRSCAPSLRCDCALSPFCPCNNRGLTSIPQNLPTFIYWLDLTAGIALVGTVILTIWYKRRTKNPPSDPSSGPNSNIALSNLPATVVTSGHDQTEQGGTESNTNPVAAVLTSGHDQSAGALYMTPEDVLYEMPADVVPKRPTEETSLAPPKRKSRLIDKPNSLPSPRDDGDDDDCVYVQPDGAMYMTPEDVLYEMPANSHYKQPVGANENLHYYHPQTEAPTLPTDADGYMVIAPKHMKGQ</sequence>
<organism>
    <name type="scientific">Branchiostoma floridae</name>
    <name type="common">Florida lancelet</name>
    <name type="synonym">Amphioxus</name>
    <dbReference type="NCBI Taxonomy" id="7739"/>
    <lineage>
        <taxon>Eukaryota</taxon>
        <taxon>Metazoa</taxon>
        <taxon>Chordata</taxon>
        <taxon>Cephalochordata</taxon>
        <taxon>Leptocardii</taxon>
        <taxon>Amphioxiformes</taxon>
        <taxon>Branchiostomatidae</taxon>
        <taxon>Branchiostoma</taxon>
    </lineage>
</organism>
<feature type="region of interest" description="Disordered" evidence="1">
    <location>
        <begin position="184"/>
        <end position="223"/>
    </location>
</feature>
<dbReference type="InParanoid" id="C3XWW1"/>